<dbReference type="GO" id="GO:0035438">
    <property type="term" value="F:cyclic-di-GMP binding"/>
    <property type="evidence" value="ECO:0007669"/>
    <property type="project" value="InterPro"/>
</dbReference>
<sequence length="124" mass="13671">MTEEGSGLSENRKSTRIPTQLRCWCEGDNVTLYARISNLSEGGLFLRTSTPLARGARTVVKLSPAGHQDIQAQATVVWLREAEDRALPAGMGLRFESLDSDTLGRLRQMISQQQQNQVKVGWAG</sequence>
<feature type="domain" description="PilZ" evidence="1">
    <location>
        <begin position="10"/>
        <end position="111"/>
    </location>
</feature>
<gene>
    <name evidence="2" type="ORF">HNV28_36310</name>
</gene>
<proteinExistence type="predicted"/>
<dbReference type="Pfam" id="PF07238">
    <property type="entry name" value="PilZ"/>
    <property type="match status" value="1"/>
</dbReference>
<dbReference type="Proteomes" id="UP000533080">
    <property type="component" value="Unassembled WGS sequence"/>
</dbReference>
<evidence type="ECO:0000313" key="2">
    <source>
        <dbReference type="EMBL" id="NOJ83713.1"/>
    </source>
</evidence>
<name>A0A7Y4MWF3_MYXXA</name>
<protein>
    <submittedName>
        <fullName evidence="2">TIGR02266 family protein</fullName>
    </submittedName>
</protein>
<accession>A0A7Y4MWF3</accession>
<dbReference type="NCBIfam" id="TIGR02266">
    <property type="entry name" value="gmx_TIGR02266"/>
    <property type="match status" value="1"/>
</dbReference>
<dbReference type="SUPFAM" id="SSF141371">
    <property type="entry name" value="PilZ domain-like"/>
    <property type="match status" value="1"/>
</dbReference>
<organism evidence="2 3">
    <name type="scientific">Myxococcus xanthus</name>
    <dbReference type="NCBI Taxonomy" id="34"/>
    <lineage>
        <taxon>Bacteria</taxon>
        <taxon>Pseudomonadati</taxon>
        <taxon>Myxococcota</taxon>
        <taxon>Myxococcia</taxon>
        <taxon>Myxococcales</taxon>
        <taxon>Cystobacterineae</taxon>
        <taxon>Myxococcaceae</taxon>
        <taxon>Myxococcus</taxon>
    </lineage>
</organism>
<dbReference type="InterPro" id="IPR011752">
    <property type="entry name" value="PilV_Myxo-type"/>
</dbReference>
<dbReference type="EMBL" id="JABFNT010000229">
    <property type="protein sequence ID" value="NOJ83713.1"/>
    <property type="molecule type" value="Genomic_DNA"/>
</dbReference>
<comment type="caution">
    <text evidence="2">The sequence shown here is derived from an EMBL/GenBank/DDBJ whole genome shotgun (WGS) entry which is preliminary data.</text>
</comment>
<reference evidence="2 3" key="1">
    <citation type="submission" date="2020-05" db="EMBL/GenBank/DDBJ databases">
        <authorList>
            <person name="Whitworth D."/>
        </authorList>
    </citation>
    <scope>NUCLEOTIDE SEQUENCE [LARGE SCALE GENOMIC DNA]</scope>
    <source>
        <strain evidence="2 3">AM005</strain>
    </source>
</reference>
<dbReference type="Gene3D" id="2.40.10.220">
    <property type="entry name" value="predicted glycosyltransferase like domains"/>
    <property type="match status" value="1"/>
</dbReference>
<dbReference type="AlphaFoldDB" id="A0A7Y4MWF3"/>
<evidence type="ECO:0000259" key="1">
    <source>
        <dbReference type="Pfam" id="PF07238"/>
    </source>
</evidence>
<evidence type="ECO:0000313" key="3">
    <source>
        <dbReference type="Proteomes" id="UP000533080"/>
    </source>
</evidence>
<dbReference type="InterPro" id="IPR009875">
    <property type="entry name" value="PilZ_domain"/>
</dbReference>